<protein>
    <submittedName>
        <fullName evidence="1">Uncharacterized protein</fullName>
    </submittedName>
</protein>
<gene>
    <name evidence="1" type="ORF">chiPu_0001597</name>
</gene>
<accession>A0A401RYG8</accession>
<comment type="caution">
    <text evidence="1">The sequence shown here is derived from an EMBL/GenBank/DDBJ whole genome shotgun (WGS) entry which is preliminary data.</text>
</comment>
<proteinExistence type="predicted"/>
<dbReference type="EMBL" id="BEZZ01000024">
    <property type="protein sequence ID" value="GCC23203.1"/>
    <property type="molecule type" value="Genomic_DNA"/>
</dbReference>
<dbReference type="AlphaFoldDB" id="A0A401RYG8"/>
<reference evidence="1 2" key="1">
    <citation type="journal article" date="2018" name="Nat. Ecol. Evol.">
        <title>Shark genomes provide insights into elasmobranch evolution and the origin of vertebrates.</title>
        <authorList>
            <person name="Hara Y"/>
            <person name="Yamaguchi K"/>
            <person name="Onimaru K"/>
            <person name="Kadota M"/>
            <person name="Koyanagi M"/>
            <person name="Keeley SD"/>
            <person name="Tatsumi K"/>
            <person name="Tanaka K"/>
            <person name="Motone F"/>
            <person name="Kageyama Y"/>
            <person name="Nozu R"/>
            <person name="Adachi N"/>
            <person name="Nishimura O"/>
            <person name="Nakagawa R"/>
            <person name="Tanegashima C"/>
            <person name="Kiyatake I"/>
            <person name="Matsumoto R"/>
            <person name="Murakumo K"/>
            <person name="Nishida K"/>
            <person name="Terakita A"/>
            <person name="Kuratani S"/>
            <person name="Sato K"/>
            <person name="Hyodo S Kuraku.S."/>
        </authorList>
    </citation>
    <scope>NUCLEOTIDE SEQUENCE [LARGE SCALE GENOMIC DNA]</scope>
</reference>
<keyword evidence="2" id="KW-1185">Reference proteome</keyword>
<evidence type="ECO:0000313" key="2">
    <source>
        <dbReference type="Proteomes" id="UP000287033"/>
    </source>
</evidence>
<sequence>MLRCCGRGYAVATRLNPSACDLGVKRCCPLPGGRRTEEGRKEKKTLNTLRRSPVLPGITRGSTLTNTNGYLRTLLL</sequence>
<dbReference type="Proteomes" id="UP000287033">
    <property type="component" value="Unassembled WGS sequence"/>
</dbReference>
<evidence type="ECO:0000313" key="1">
    <source>
        <dbReference type="EMBL" id="GCC23203.1"/>
    </source>
</evidence>
<organism evidence="1 2">
    <name type="scientific">Chiloscyllium punctatum</name>
    <name type="common">Brownbanded bambooshark</name>
    <name type="synonym">Hemiscyllium punctatum</name>
    <dbReference type="NCBI Taxonomy" id="137246"/>
    <lineage>
        <taxon>Eukaryota</taxon>
        <taxon>Metazoa</taxon>
        <taxon>Chordata</taxon>
        <taxon>Craniata</taxon>
        <taxon>Vertebrata</taxon>
        <taxon>Chondrichthyes</taxon>
        <taxon>Elasmobranchii</taxon>
        <taxon>Galeomorphii</taxon>
        <taxon>Galeoidea</taxon>
        <taxon>Orectolobiformes</taxon>
        <taxon>Hemiscylliidae</taxon>
        <taxon>Chiloscyllium</taxon>
    </lineage>
</organism>
<name>A0A401RYG8_CHIPU</name>